<proteinExistence type="predicted"/>
<dbReference type="RefSeq" id="WP_161005456.1">
    <property type="nucleotide sequence ID" value="NZ_WWCN01000003.1"/>
</dbReference>
<dbReference type="PANTHER" id="PTHR47515:SF1">
    <property type="entry name" value="BLR2054 PROTEIN"/>
    <property type="match status" value="1"/>
</dbReference>
<keyword evidence="2" id="KW-1185">Reference proteome</keyword>
<evidence type="ECO:0008006" key="3">
    <source>
        <dbReference type="Google" id="ProtNLM"/>
    </source>
</evidence>
<evidence type="ECO:0000313" key="1">
    <source>
        <dbReference type="EMBL" id="MYM21926.1"/>
    </source>
</evidence>
<accession>A0A6L8K3A6</accession>
<evidence type="ECO:0000313" key="2">
    <source>
        <dbReference type="Proteomes" id="UP000479335"/>
    </source>
</evidence>
<dbReference type="SUPFAM" id="SSF53098">
    <property type="entry name" value="Ribonuclease H-like"/>
    <property type="match status" value="1"/>
</dbReference>
<sequence>MVRRRKRKRIAGIERAARMQAKGPNQSWSMDFVLDEFVDGMRLRCLNIVDDFTKEYLAIEVDKSLLGYRVVSVLSG</sequence>
<organism evidence="1 2">
    <name type="scientific">Duganella flavida</name>
    <dbReference type="NCBI Taxonomy" id="2692175"/>
    <lineage>
        <taxon>Bacteria</taxon>
        <taxon>Pseudomonadati</taxon>
        <taxon>Pseudomonadota</taxon>
        <taxon>Betaproteobacteria</taxon>
        <taxon>Burkholderiales</taxon>
        <taxon>Oxalobacteraceae</taxon>
        <taxon>Telluria group</taxon>
        <taxon>Duganella</taxon>
    </lineage>
</organism>
<name>A0A6L8K3A6_9BURK</name>
<gene>
    <name evidence="1" type="ORF">GTP46_04570</name>
</gene>
<comment type="caution">
    <text evidence="1">The sequence shown here is derived from an EMBL/GenBank/DDBJ whole genome shotgun (WGS) entry which is preliminary data.</text>
</comment>
<dbReference type="EMBL" id="WWCN01000003">
    <property type="protein sequence ID" value="MYM21926.1"/>
    <property type="molecule type" value="Genomic_DNA"/>
</dbReference>
<dbReference type="Proteomes" id="UP000479335">
    <property type="component" value="Unassembled WGS sequence"/>
</dbReference>
<dbReference type="PANTHER" id="PTHR47515">
    <property type="entry name" value="LOW CALCIUM RESPONSE LOCUS PROTEIN T"/>
    <property type="match status" value="1"/>
</dbReference>
<dbReference type="InterPro" id="IPR012337">
    <property type="entry name" value="RNaseH-like_sf"/>
</dbReference>
<reference evidence="1 2" key="1">
    <citation type="submission" date="2019-12" db="EMBL/GenBank/DDBJ databases">
        <title>Novel species isolated from a subtropical stream in China.</title>
        <authorList>
            <person name="Lu H."/>
        </authorList>
    </citation>
    <scope>NUCLEOTIDE SEQUENCE [LARGE SCALE GENOMIC DNA]</scope>
    <source>
        <strain evidence="1 2">FT135W</strain>
    </source>
</reference>
<protein>
    <recommendedName>
        <fullName evidence="3">DDE-type integrase/transposase/recombinase</fullName>
    </recommendedName>
</protein>
<dbReference type="AlphaFoldDB" id="A0A6L8K3A6"/>